<dbReference type="EMBL" id="CADILE010000014">
    <property type="protein sequence ID" value="CAB3903948.1"/>
    <property type="molecule type" value="Genomic_DNA"/>
</dbReference>
<dbReference type="CDD" id="cd19958">
    <property type="entry name" value="pyocin_knob"/>
    <property type="match status" value="1"/>
</dbReference>
<evidence type="ECO:0000313" key="3">
    <source>
        <dbReference type="Proteomes" id="UP000494122"/>
    </source>
</evidence>
<dbReference type="AlphaFoldDB" id="A0A2M9GT14"/>
<evidence type="ECO:0000313" key="2">
    <source>
        <dbReference type="EMBL" id="CAB3903948.1"/>
    </source>
</evidence>
<dbReference type="Pfam" id="PF21882">
    <property type="entry name" value="Gp53-like_C"/>
    <property type="match status" value="1"/>
</dbReference>
<dbReference type="InterPro" id="IPR054075">
    <property type="entry name" value="Gp53-like_C"/>
</dbReference>
<reference evidence="2 3" key="1">
    <citation type="submission" date="2020-04" db="EMBL/GenBank/DDBJ databases">
        <authorList>
            <person name="De Canck E."/>
        </authorList>
    </citation>
    <scope>NUCLEOTIDE SEQUENCE [LARGE SCALE GENOMIC DNA]</scope>
    <source>
        <strain evidence="2 3">LMG 3328</strain>
    </source>
</reference>
<dbReference type="RefSeq" id="WP_100509149.1">
    <property type="nucleotide sequence ID" value="NZ_CADILE010000014.1"/>
</dbReference>
<feature type="domain" description="Putative tail fiber protein gp53-like C-terminal" evidence="1">
    <location>
        <begin position="358"/>
        <end position="403"/>
    </location>
</feature>
<protein>
    <recommendedName>
        <fullName evidence="1">Putative tail fiber protein gp53-like C-terminal domain-containing protein</fullName>
    </recommendedName>
</protein>
<name>A0A2M9GT14_9BURK</name>
<organism evidence="2 3">
    <name type="scientific">Achromobacter ruhlandii</name>
    <dbReference type="NCBI Taxonomy" id="72557"/>
    <lineage>
        <taxon>Bacteria</taxon>
        <taxon>Pseudomonadati</taxon>
        <taxon>Pseudomonadota</taxon>
        <taxon>Betaproteobacteria</taxon>
        <taxon>Burkholderiales</taxon>
        <taxon>Alcaligenaceae</taxon>
        <taxon>Achromobacter</taxon>
    </lineage>
</organism>
<dbReference type="Proteomes" id="UP000494122">
    <property type="component" value="Unassembled WGS sequence"/>
</dbReference>
<dbReference type="Gene3D" id="2.60.40.3940">
    <property type="match status" value="1"/>
</dbReference>
<accession>A0A2M9GT14</accession>
<evidence type="ECO:0000259" key="1">
    <source>
        <dbReference type="Pfam" id="PF21882"/>
    </source>
</evidence>
<sequence>MAENNFFELFKATWAQNGTTDRISAAQYGTGWAYIGSLPPSVEQFNAVQQITDQKLTWIYRHLEAVATLTGRALTAPGSDAISYAFQNLNASRLTAGTVPADRLPEKAPAMTVGAAAKWETPRSISISGGATAVAKPFDGSANLALDVTSVSMNMAEGVLAPIHGGTGQNWIPPGNYLVGNGTATMTSKTSGQVLADIGAAPLDSDRRVPEINSRYPNMRSATAGSDLNTYTESNDFYIHAPAPNTPPGWTGEALLRVRAWASLVFQEFIHWGAGATRWWRMRVSLAAGWGPWHKVAELDGPAFTGTPTAPTPALTDNSTRLATTAHVAGSVRAAVDAYAATRGRSTAQFGAAGWWRCGDTGFIRQWGVSRIPYDSEAWVTYPIAFPSMCLGGNATHAERFLVTQDAGVGLIAAGNAVALVRNGVGADSRAYLPNPADRASLICWEVWGY</sequence>
<gene>
    <name evidence="2" type="ORF">LMG3328_04441</name>
</gene>
<proteinExistence type="predicted"/>